<dbReference type="Proteomes" id="UP000095606">
    <property type="component" value="Unassembled WGS sequence"/>
</dbReference>
<name>A0A3E5GBJ8_9BACE</name>
<organism evidence="6 8">
    <name type="scientific">Bacteroides faecis</name>
    <dbReference type="NCBI Taxonomy" id="674529"/>
    <lineage>
        <taxon>Bacteria</taxon>
        <taxon>Pseudomonadati</taxon>
        <taxon>Bacteroidota</taxon>
        <taxon>Bacteroidia</taxon>
        <taxon>Bacteroidales</taxon>
        <taxon>Bacteroidaceae</taxon>
        <taxon>Bacteroides</taxon>
    </lineage>
</organism>
<evidence type="ECO:0000256" key="2">
    <source>
        <dbReference type="ARBA" id="ARBA00022833"/>
    </source>
</evidence>
<dbReference type="EMBL" id="CP103141">
    <property type="protein sequence ID" value="UVQ77037.1"/>
    <property type="molecule type" value="Genomic_DNA"/>
</dbReference>
<evidence type="ECO:0000256" key="1">
    <source>
        <dbReference type="ARBA" id="ARBA00022723"/>
    </source>
</evidence>
<dbReference type="SUPFAM" id="SSF50129">
    <property type="entry name" value="GroES-like"/>
    <property type="match status" value="1"/>
</dbReference>
<protein>
    <submittedName>
        <fullName evidence="6">Sorbitol dehydrogenase</fullName>
        <ecNumber evidence="6">1.1.1.103</ecNumber>
    </submittedName>
    <submittedName>
        <fullName evidence="7">Zinc-binding dehydrogenase</fullName>
    </submittedName>
</protein>
<dbReference type="SUPFAM" id="SSF51735">
    <property type="entry name" value="NAD(P)-binding Rossmann-fold domains"/>
    <property type="match status" value="1"/>
</dbReference>
<dbReference type="Pfam" id="PF00107">
    <property type="entry name" value="ADH_zinc_N"/>
    <property type="match status" value="1"/>
</dbReference>
<dbReference type="InterPro" id="IPR036291">
    <property type="entry name" value="NAD(P)-bd_dom_sf"/>
</dbReference>
<dbReference type="GO" id="GO:0008743">
    <property type="term" value="F:L-threonine 3-dehydrogenase activity"/>
    <property type="evidence" value="ECO:0007669"/>
    <property type="project" value="UniProtKB-EC"/>
</dbReference>
<dbReference type="Gene3D" id="3.40.50.720">
    <property type="entry name" value="NAD(P)-binding Rossmann-like Domain"/>
    <property type="match status" value="1"/>
</dbReference>
<keyword evidence="2 4" id="KW-0862">Zinc</keyword>
<dbReference type="GO" id="GO:0008270">
    <property type="term" value="F:zinc ion binding"/>
    <property type="evidence" value="ECO:0007669"/>
    <property type="project" value="InterPro"/>
</dbReference>
<dbReference type="AlphaFoldDB" id="A0A3E5GBJ8"/>
<gene>
    <name evidence="6" type="primary">tdh</name>
    <name evidence="6" type="ORF">ERS852461_03044</name>
    <name evidence="7" type="ORF">NXY30_12015</name>
</gene>
<evidence type="ECO:0000313" key="8">
    <source>
        <dbReference type="Proteomes" id="UP000095606"/>
    </source>
</evidence>
<keyword evidence="3 6" id="KW-0560">Oxidoreductase</keyword>
<reference evidence="7" key="2">
    <citation type="submission" date="2022-08" db="EMBL/GenBank/DDBJ databases">
        <title>Genome Sequencing of Bacteroides fragilis Group Isolates with Nanopore Technology.</title>
        <authorList>
            <person name="Tisza M.J."/>
            <person name="Smith D."/>
            <person name="Dekker J.P."/>
        </authorList>
    </citation>
    <scope>NUCLEOTIDE SEQUENCE</scope>
    <source>
        <strain evidence="7">BFG-527</strain>
    </source>
</reference>
<keyword evidence="1 4" id="KW-0479">Metal-binding</keyword>
<dbReference type="InterPro" id="IPR013149">
    <property type="entry name" value="ADH-like_C"/>
</dbReference>
<reference evidence="6 8" key="1">
    <citation type="submission" date="2015-09" db="EMBL/GenBank/DDBJ databases">
        <authorList>
            <consortium name="Pathogen Informatics"/>
        </authorList>
    </citation>
    <scope>NUCLEOTIDE SEQUENCE [LARGE SCALE GENOMIC DNA]</scope>
    <source>
        <strain evidence="6 8">2789STDY5834846</strain>
    </source>
</reference>
<dbReference type="InterPro" id="IPR020843">
    <property type="entry name" value="ER"/>
</dbReference>
<accession>A0A3E5GBJ8</accession>
<dbReference type="PROSITE" id="PS00059">
    <property type="entry name" value="ADH_ZINC"/>
    <property type="match status" value="1"/>
</dbReference>
<evidence type="ECO:0000256" key="4">
    <source>
        <dbReference type="RuleBase" id="RU361277"/>
    </source>
</evidence>
<evidence type="ECO:0000256" key="3">
    <source>
        <dbReference type="ARBA" id="ARBA00023002"/>
    </source>
</evidence>
<dbReference type="PANTHER" id="PTHR43401:SF2">
    <property type="entry name" value="L-THREONINE 3-DEHYDROGENASE"/>
    <property type="match status" value="1"/>
</dbReference>
<keyword evidence="9" id="KW-1185">Reference proteome</keyword>
<comment type="similarity">
    <text evidence="4">Belongs to the zinc-containing alcohol dehydrogenase family.</text>
</comment>
<dbReference type="Pfam" id="PF08240">
    <property type="entry name" value="ADH_N"/>
    <property type="match status" value="1"/>
</dbReference>
<dbReference type="SMART" id="SM00829">
    <property type="entry name" value="PKS_ER"/>
    <property type="match status" value="1"/>
</dbReference>
<sequence>MKTVIVPAPGKIEIREVETPAINAYQALVKTEMVALCNATDSKLIAGHFPGVDAYPLALGHENAGIVVAAGEKVRNFKVGDRAIGGLISDFGAQGINSGWGGFSEYVVVNDFEVLKEEGLATPEQGCWDSFEIQNSVPSHVQPEEAVISCTWREVLGAFKDFNLTPGKKVIVVGSGPVGLSFVKLGKLFGLGQIDIVDMLPAKLEVARRMGADNGYTPAEISTPEFIAAANRSYDAVIDAVGLDVVVNSVLPLVKMGGDVCVYGVMTKNPTFDLSKAPYNFDLHMHQWPTRSEEKAAMTTLAQWIEEGRLSASDFITHRFKIEEIEEAFAAVKRGEVLKCVLIF</sequence>
<dbReference type="GeneID" id="69589212"/>
<feature type="domain" description="Enoyl reductase (ER)" evidence="5">
    <location>
        <begin position="10"/>
        <end position="342"/>
    </location>
</feature>
<dbReference type="InterPro" id="IPR011032">
    <property type="entry name" value="GroES-like_sf"/>
</dbReference>
<dbReference type="EC" id="1.1.1.103" evidence="6"/>
<proteinExistence type="inferred from homology"/>
<evidence type="ECO:0000259" key="5">
    <source>
        <dbReference type="SMART" id="SM00829"/>
    </source>
</evidence>
<dbReference type="RefSeq" id="WP_055270091.1">
    <property type="nucleotide sequence ID" value="NZ_CABMFH010000012.1"/>
</dbReference>
<evidence type="ECO:0000313" key="6">
    <source>
        <dbReference type="EMBL" id="CUP64677.1"/>
    </source>
</evidence>
<dbReference type="EMBL" id="CZAE01000015">
    <property type="protein sequence ID" value="CUP64677.1"/>
    <property type="molecule type" value="Genomic_DNA"/>
</dbReference>
<dbReference type="InterPro" id="IPR013154">
    <property type="entry name" value="ADH-like_N"/>
</dbReference>
<accession>A0A174PZV4</accession>
<evidence type="ECO:0000313" key="7">
    <source>
        <dbReference type="EMBL" id="UVQ77037.1"/>
    </source>
</evidence>
<dbReference type="InterPro" id="IPR002328">
    <property type="entry name" value="ADH_Zn_CS"/>
</dbReference>
<dbReference type="Proteomes" id="UP001060104">
    <property type="component" value="Chromosome"/>
</dbReference>
<comment type="cofactor">
    <cofactor evidence="4">
        <name>Zn(2+)</name>
        <dbReference type="ChEBI" id="CHEBI:29105"/>
    </cofactor>
</comment>
<evidence type="ECO:0000313" key="9">
    <source>
        <dbReference type="Proteomes" id="UP001060104"/>
    </source>
</evidence>
<dbReference type="PANTHER" id="PTHR43401">
    <property type="entry name" value="L-THREONINE 3-DEHYDROGENASE"/>
    <property type="match status" value="1"/>
</dbReference>
<dbReference type="Gene3D" id="3.90.180.10">
    <property type="entry name" value="Medium-chain alcohol dehydrogenases, catalytic domain"/>
    <property type="match status" value="2"/>
</dbReference>
<dbReference type="InterPro" id="IPR050129">
    <property type="entry name" value="Zn_alcohol_dh"/>
</dbReference>